<keyword evidence="2" id="KW-0472">Membrane</keyword>
<reference evidence="3 4" key="1">
    <citation type="submission" date="2021-11" db="EMBL/GenBank/DDBJ databases">
        <authorList>
            <person name="Liang Q."/>
            <person name="Mou H."/>
            <person name="Liu Z."/>
        </authorList>
    </citation>
    <scope>NUCLEOTIDE SEQUENCE [LARGE SCALE GENOMIC DNA]</scope>
    <source>
        <strain evidence="3 4">CHU3</strain>
    </source>
</reference>
<evidence type="ECO:0000313" key="4">
    <source>
        <dbReference type="Proteomes" id="UP001209701"/>
    </source>
</evidence>
<sequence length="400" mass="43032">MDRLIRGYAGSQGHKVSVETMAEAESAEQDSAAATPRIEHQPLESGPGLARLQGDWSLLPLRGNFETLSAQAAGLWREGTAWDLRSLRRLDNAGAMMLWDAWGQRLPAQIDWLPEHQAMFAKLDLPKLPVPRRGRMPAGVTAFGRDLLLMAEHLVGATRLLGQLAIDCWQMLRRPGLISWRDISINIYRTGAQAMGITALVGFLVGVTLSYLTSRQLRLFGADIYVINILGLSVWRELGPLLAAILVAGRSGSAMTAQLGVMRVTQELDALSVMGISHTIRLVLPKIFALGVAMPLVALWTSCMVLAGGMVAARATLGLDYVQFLQGIPAAVPEANLWLGLGKAHVFGLLIAFVACHFGLRIKPNSESLAIGTTSSVVSSITVVIIADAAFAIIFQGLGI</sequence>
<comment type="caution">
    <text evidence="3">The sequence shown here is derived from an EMBL/GenBank/DDBJ whole genome shotgun (WGS) entry which is preliminary data.</text>
</comment>
<dbReference type="EMBL" id="JAJIRN010000002">
    <property type="protein sequence ID" value="MCV2367466.1"/>
    <property type="molecule type" value="Genomic_DNA"/>
</dbReference>
<evidence type="ECO:0000313" key="3">
    <source>
        <dbReference type="EMBL" id="MCV2367466.1"/>
    </source>
</evidence>
<proteinExistence type="predicted"/>
<dbReference type="PANTHER" id="PTHR30188">
    <property type="entry name" value="ABC TRANSPORTER PERMEASE PROTEIN-RELATED"/>
    <property type="match status" value="1"/>
</dbReference>
<feature type="transmembrane region" description="Helical" evidence="2">
    <location>
        <begin position="369"/>
        <end position="395"/>
    </location>
</feature>
<feature type="transmembrane region" description="Helical" evidence="2">
    <location>
        <begin position="296"/>
        <end position="317"/>
    </location>
</feature>
<keyword evidence="2" id="KW-0812">Transmembrane</keyword>
<dbReference type="Proteomes" id="UP001209701">
    <property type="component" value="Unassembled WGS sequence"/>
</dbReference>
<feature type="transmembrane region" description="Helical" evidence="2">
    <location>
        <begin position="194"/>
        <end position="212"/>
    </location>
</feature>
<keyword evidence="4" id="KW-1185">Reference proteome</keyword>
<organism evidence="3 4">
    <name type="scientific">Roseateles oligotrophus</name>
    <dbReference type="NCBI Taxonomy" id="1769250"/>
    <lineage>
        <taxon>Bacteria</taxon>
        <taxon>Pseudomonadati</taxon>
        <taxon>Pseudomonadota</taxon>
        <taxon>Betaproteobacteria</taxon>
        <taxon>Burkholderiales</taxon>
        <taxon>Sphaerotilaceae</taxon>
        <taxon>Roseateles</taxon>
    </lineage>
</organism>
<feature type="region of interest" description="Disordered" evidence="1">
    <location>
        <begin position="16"/>
        <end position="35"/>
    </location>
</feature>
<dbReference type="Pfam" id="PF02405">
    <property type="entry name" value="MlaE"/>
    <property type="match status" value="1"/>
</dbReference>
<feature type="transmembrane region" description="Helical" evidence="2">
    <location>
        <begin position="337"/>
        <end position="360"/>
    </location>
</feature>
<dbReference type="InterPro" id="IPR030802">
    <property type="entry name" value="Permease_MalE"/>
</dbReference>
<gene>
    <name evidence="3" type="ORF">LNV07_05100</name>
</gene>
<dbReference type="PANTHER" id="PTHR30188:SF3">
    <property type="entry name" value="ABC TRANSPORTER PERMEASE"/>
    <property type="match status" value="1"/>
</dbReference>
<protein>
    <submittedName>
        <fullName evidence="3">ABC transporter permease</fullName>
    </submittedName>
</protein>
<evidence type="ECO:0000256" key="1">
    <source>
        <dbReference type="SAM" id="MobiDB-lite"/>
    </source>
</evidence>
<evidence type="ECO:0000256" key="2">
    <source>
        <dbReference type="SAM" id="Phobius"/>
    </source>
</evidence>
<accession>A0ABT2YAY6</accession>
<keyword evidence="2" id="KW-1133">Transmembrane helix</keyword>
<name>A0ABT2YAY6_9BURK</name>